<feature type="region of interest" description="Disordered" evidence="1">
    <location>
        <begin position="204"/>
        <end position="228"/>
    </location>
</feature>
<dbReference type="NCBIfam" id="TIGR02743">
    <property type="entry name" value="TraW"/>
    <property type="match status" value="1"/>
</dbReference>
<gene>
    <name evidence="3" type="ORF">BCS90_14540</name>
</gene>
<reference evidence="3" key="2">
    <citation type="journal article" date="2018" name="Nature">
        <title>A major lineage of non-tailed dsDNA viruses as unrecognized killers of marine bacteria.</title>
        <authorList>
            <person name="Kauffman K.M."/>
            <person name="Hussain F.A."/>
            <person name="Yang J."/>
            <person name="Arevalo P."/>
            <person name="Brown J.M."/>
            <person name="Chang W.K."/>
            <person name="VanInsberghe D."/>
            <person name="Elsherbini J."/>
            <person name="Sharma R.S."/>
            <person name="Cutler M.B."/>
            <person name="Kelly L."/>
            <person name="Polz M.F."/>
        </authorList>
    </citation>
    <scope>NUCLEOTIDE SEQUENCE</scope>
    <source>
        <strain evidence="3">10N.222.46.E12</strain>
    </source>
</reference>
<dbReference type="EMBL" id="MDBS01000020">
    <property type="protein sequence ID" value="PMP30517.1"/>
    <property type="molecule type" value="Genomic_DNA"/>
</dbReference>
<sequence length="228" mass="25732">MNRYFLSLLLTFGCVSFSLAKDFGIVAPIFPIVEQDFLLTIQARLQDMQASGELDKKKAQMQETVKNQVLRPTAKVHLSTSSNMSSYLVDPSLTLGVDITDGKGGIIYPKGTVVNPFDSDTFPEGMAYQVAYSKTLVFLDADDDAQVAWLLRYQAQSKEKTKVIITNGEPVRLEEKIHQRVYFEQTGDLVSKFHLKHVPSTVKQEGKHWRVTQHDPSAINTQKENRHD</sequence>
<evidence type="ECO:0000313" key="3">
    <source>
        <dbReference type="EMBL" id="PMP30517.1"/>
    </source>
</evidence>
<organism evidence="3">
    <name type="scientific">Vibrio cyclitrophicus</name>
    <dbReference type="NCBI Taxonomy" id="47951"/>
    <lineage>
        <taxon>Bacteria</taxon>
        <taxon>Pseudomonadati</taxon>
        <taxon>Pseudomonadota</taxon>
        <taxon>Gammaproteobacteria</taxon>
        <taxon>Vibrionales</taxon>
        <taxon>Vibrionaceae</taxon>
        <taxon>Vibrio</taxon>
    </lineage>
</organism>
<keyword evidence="2" id="KW-0732">Signal</keyword>
<dbReference type="AlphaFoldDB" id="A0A7Z1MK56"/>
<name>A0A7Z1MK56_9VIBR</name>
<protein>
    <submittedName>
        <fullName evidence="3">Type-F conjugative transfer system protein TraW</fullName>
    </submittedName>
</protein>
<feature type="chain" id="PRO_5031284693" evidence="2">
    <location>
        <begin position="21"/>
        <end position="228"/>
    </location>
</feature>
<evidence type="ECO:0000256" key="1">
    <source>
        <dbReference type="SAM" id="MobiDB-lite"/>
    </source>
</evidence>
<reference evidence="3" key="1">
    <citation type="submission" date="2016-07" db="EMBL/GenBank/DDBJ databases">
        <authorList>
            <person name="Kauffman K."/>
            <person name="Arevalo P."/>
            <person name="Polz M.F."/>
        </authorList>
    </citation>
    <scope>NUCLEOTIDE SEQUENCE</scope>
    <source>
        <strain evidence="3">10N.222.46.E12</strain>
    </source>
</reference>
<comment type="caution">
    <text evidence="3">The sequence shown here is derived from an EMBL/GenBank/DDBJ whole genome shotgun (WGS) entry which is preliminary data.</text>
</comment>
<dbReference type="RefSeq" id="WP_154723958.1">
    <property type="nucleotide sequence ID" value="NZ_CP170597.1"/>
</dbReference>
<proteinExistence type="predicted"/>
<dbReference type="InterPro" id="IPR014114">
    <property type="entry name" value="TraW"/>
</dbReference>
<accession>A0A7Z1MK56</accession>
<evidence type="ECO:0000256" key="2">
    <source>
        <dbReference type="SAM" id="SignalP"/>
    </source>
</evidence>
<feature type="signal peptide" evidence="2">
    <location>
        <begin position="1"/>
        <end position="20"/>
    </location>
</feature>